<dbReference type="Pfam" id="PF24626">
    <property type="entry name" value="SH3_Tf2-1"/>
    <property type="match status" value="1"/>
</dbReference>
<evidence type="ECO:0000313" key="3">
    <source>
        <dbReference type="EMBL" id="GEY81566.1"/>
    </source>
</evidence>
<feature type="compositionally biased region" description="Polar residues" evidence="1">
    <location>
        <begin position="200"/>
        <end position="210"/>
    </location>
</feature>
<dbReference type="InterPro" id="IPR056924">
    <property type="entry name" value="SH3_Tf2-1"/>
</dbReference>
<keyword evidence="3" id="KW-0548">Nucleotidyltransferase</keyword>
<feature type="region of interest" description="Disordered" evidence="1">
    <location>
        <begin position="192"/>
        <end position="279"/>
    </location>
</feature>
<evidence type="ECO:0000259" key="2">
    <source>
        <dbReference type="Pfam" id="PF24626"/>
    </source>
</evidence>
<evidence type="ECO:0000256" key="1">
    <source>
        <dbReference type="SAM" id="MobiDB-lite"/>
    </source>
</evidence>
<dbReference type="PANTHER" id="PTHR46148">
    <property type="entry name" value="CHROMO DOMAIN-CONTAINING PROTEIN"/>
    <property type="match status" value="1"/>
</dbReference>
<feature type="compositionally biased region" description="Acidic residues" evidence="1">
    <location>
        <begin position="241"/>
        <end position="260"/>
    </location>
</feature>
<dbReference type="GO" id="GO:0003964">
    <property type="term" value="F:RNA-directed DNA polymerase activity"/>
    <property type="evidence" value="ECO:0007669"/>
    <property type="project" value="UniProtKB-KW"/>
</dbReference>
<dbReference type="AlphaFoldDB" id="A0A699HTY7"/>
<name>A0A699HTY7_TANCI</name>
<feature type="compositionally biased region" description="Basic and acidic residues" evidence="1">
    <location>
        <begin position="224"/>
        <end position="240"/>
    </location>
</feature>
<organism evidence="3">
    <name type="scientific">Tanacetum cinerariifolium</name>
    <name type="common">Dalmatian daisy</name>
    <name type="synonym">Chrysanthemum cinerariifolium</name>
    <dbReference type="NCBI Taxonomy" id="118510"/>
    <lineage>
        <taxon>Eukaryota</taxon>
        <taxon>Viridiplantae</taxon>
        <taxon>Streptophyta</taxon>
        <taxon>Embryophyta</taxon>
        <taxon>Tracheophyta</taxon>
        <taxon>Spermatophyta</taxon>
        <taxon>Magnoliopsida</taxon>
        <taxon>eudicotyledons</taxon>
        <taxon>Gunneridae</taxon>
        <taxon>Pentapetalae</taxon>
        <taxon>asterids</taxon>
        <taxon>campanulids</taxon>
        <taxon>Asterales</taxon>
        <taxon>Asteraceae</taxon>
        <taxon>Asteroideae</taxon>
        <taxon>Anthemideae</taxon>
        <taxon>Anthemidinae</taxon>
        <taxon>Tanacetum</taxon>
    </lineage>
</organism>
<keyword evidence="3" id="KW-0808">Transferase</keyword>
<protein>
    <submittedName>
        <fullName evidence="3">Reverse transcriptase domain-containing protein</fullName>
    </submittedName>
</protein>
<comment type="caution">
    <text evidence="3">The sequence shown here is derived from an EMBL/GenBank/DDBJ whole genome shotgun (WGS) entry which is preliminary data.</text>
</comment>
<sequence>EFLYGGGGGRSVRQQGGGREEYVFFVGEMEMKKCGVGSKWSNVKADIATYVSRCLTCATFKAEHQRPSGLLVQPEIPQWKWDNITMDFVMKLPNSSQGFALKRGRTFWKTGKLNPRYVRPFKVLENVGAIAYKLEFPQELSKVHNTFHVSNLKKYHANEALAIPLDGLHIDNKLHVVEESLLIMDQLEEPIEDQPLPANASPTALSSGYINDSDPKEDEEDPKEDPTDYHADRGDNHDNESSDDDDDDDDDVGKDEEDEEHLALVDPSAVLINDLVPSS</sequence>
<dbReference type="PANTHER" id="PTHR46148:SF59">
    <property type="entry name" value="NUCLEOTIDYLTRANSFERASE, RIBONUCLEASE H"/>
    <property type="match status" value="1"/>
</dbReference>
<feature type="domain" description="Tf2-1-like SH3-like" evidence="2">
    <location>
        <begin position="103"/>
        <end position="156"/>
    </location>
</feature>
<accession>A0A699HTY7</accession>
<reference evidence="3" key="1">
    <citation type="journal article" date="2019" name="Sci. Rep.">
        <title>Draft genome of Tanacetum cinerariifolium, the natural source of mosquito coil.</title>
        <authorList>
            <person name="Yamashiro T."/>
            <person name="Shiraishi A."/>
            <person name="Satake H."/>
            <person name="Nakayama K."/>
        </authorList>
    </citation>
    <scope>NUCLEOTIDE SEQUENCE</scope>
</reference>
<proteinExistence type="predicted"/>
<feature type="non-terminal residue" evidence="3">
    <location>
        <position position="1"/>
    </location>
</feature>
<keyword evidence="3" id="KW-0695">RNA-directed DNA polymerase</keyword>
<dbReference type="EMBL" id="BKCJ010212373">
    <property type="protein sequence ID" value="GEY81566.1"/>
    <property type="molecule type" value="Genomic_DNA"/>
</dbReference>
<gene>
    <name evidence="3" type="ORF">Tci_453540</name>
</gene>